<dbReference type="SUPFAM" id="SSF46689">
    <property type="entry name" value="Homeodomain-like"/>
    <property type="match status" value="2"/>
</dbReference>
<evidence type="ECO:0000313" key="6">
    <source>
        <dbReference type="Proteomes" id="UP000622475"/>
    </source>
</evidence>
<evidence type="ECO:0000256" key="3">
    <source>
        <dbReference type="ARBA" id="ARBA00023163"/>
    </source>
</evidence>
<organism evidence="5 6">
    <name type="scientific">Mucilaginibacter myungsuensis</name>
    <dbReference type="NCBI Taxonomy" id="649104"/>
    <lineage>
        <taxon>Bacteria</taxon>
        <taxon>Pseudomonadati</taxon>
        <taxon>Bacteroidota</taxon>
        <taxon>Sphingobacteriia</taxon>
        <taxon>Sphingobacteriales</taxon>
        <taxon>Sphingobacteriaceae</taxon>
        <taxon>Mucilaginibacter</taxon>
    </lineage>
</organism>
<protein>
    <submittedName>
        <fullName evidence="5">AraC family transcriptional regulator</fullName>
    </submittedName>
</protein>
<evidence type="ECO:0000259" key="4">
    <source>
        <dbReference type="PROSITE" id="PS01124"/>
    </source>
</evidence>
<dbReference type="InterPro" id="IPR003313">
    <property type="entry name" value="AraC-bd"/>
</dbReference>
<dbReference type="Gene3D" id="1.10.10.60">
    <property type="entry name" value="Homeodomain-like"/>
    <property type="match status" value="2"/>
</dbReference>
<proteinExistence type="predicted"/>
<dbReference type="InterPro" id="IPR020449">
    <property type="entry name" value="Tscrpt_reg_AraC-type_HTH"/>
</dbReference>
<dbReference type="InterPro" id="IPR018060">
    <property type="entry name" value="HTH_AraC"/>
</dbReference>
<dbReference type="PROSITE" id="PS01124">
    <property type="entry name" value="HTH_ARAC_FAMILY_2"/>
    <property type="match status" value="1"/>
</dbReference>
<dbReference type="Gene3D" id="2.60.120.280">
    <property type="entry name" value="Regulatory protein AraC"/>
    <property type="match status" value="1"/>
</dbReference>
<dbReference type="PRINTS" id="PR00032">
    <property type="entry name" value="HTHARAC"/>
</dbReference>
<keyword evidence="1" id="KW-0805">Transcription regulation</keyword>
<dbReference type="PROSITE" id="PS00041">
    <property type="entry name" value="HTH_ARAC_FAMILY_1"/>
    <property type="match status" value="1"/>
</dbReference>
<dbReference type="InterPro" id="IPR018062">
    <property type="entry name" value="HTH_AraC-typ_CS"/>
</dbReference>
<dbReference type="RefSeq" id="WP_194109832.1">
    <property type="nucleotide sequence ID" value="NZ_JADFFL010000001.1"/>
</dbReference>
<dbReference type="GO" id="GO:0043565">
    <property type="term" value="F:sequence-specific DNA binding"/>
    <property type="evidence" value="ECO:0007669"/>
    <property type="project" value="InterPro"/>
</dbReference>
<gene>
    <name evidence="5" type="ORF">IRJ16_01970</name>
</gene>
<name>A0A929PW00_9SPHI</name>
<dbReference type="EMBL" id="JADFFL010000001">
    <property type="protein sequence ID" value="MBE9660637.1"/>
    <property type="molecule type" value="Genomic_DNA"/>
</dbReference>
<dbReference type="AlphaFoldDB" id="A0A929PW00"/>
<evidence type="ECO:0000256" key="1">
    <source>
        <dbReference type="ARBA" id="ARBA00023015"/>
    </source>
</evidence>
<dbReference type="Pfam" id="PF02311">
    <property type="entry name" value="AraC_binding"/>
    <property type="match status" value="1"/>
</dbReference>
<evidence type="ECO:0000256" key="2">
    <source>
        <dbReference type="ARBA" id="ARBA00023125"/>
    </source>
</evidence>
<dbReference type="PANTHER" id="PTHR43280:SF30">
    <property type="entry name" value="MMSAB OPERON REGULATORY PROTEIN"/>
    <property type="match status" value="1"/>
</dbReference>
<dbReference type="CDD" id="cd06986">
    <property type="entry name" value="cupin_MmsR-like_N"/>
    <property type="match status" value="1"/>
</dbReference>
<evidence type="ECO:0000313" key="5">
    <source>
        <dbReference type="EMBL" id="MBE9660637.1"/>
    </source>
</evidence>
<keyword evidence="6" id="KW-1185">Reference proteome</keyword>
<dbReference type="SUPFAM" id="SSF51215">
    <property type="entry name" value="Regulatory protein AraC"/>
    <property type="match status" value="1"/>
</dbReference>
<dbReference type="InterPro" id="IPR009057">
    <property type="entry name" value="Homeodomain-like_sf"/>
</dbReference>
<comment type="caution">
    <text evidence="5">The sequence shown here is derived from an EMBL/GenBank/DDBJ whole genome shotgun (WGS) entry which is preliminary data.</text>
</comment>
<dbReference type="PANTHER" id="PTHR43280">
    <property type="entry name" value="ARAC-FAMILY TRANSCRIPTIONAL REGULATOR"/>
    <property type="match status" value="1"/>
</dbReference>
<dbReference type="Pfam" id="PF12833">
    <property type="entry name" value="HTH_18"/>
    <property type="match status" value="1"/>
</dbReference>
<dbReference type="Proteomes" id="UP000622475">
    <property type="component" value="Unassembled WGS sequence"/>
</dbReference>
<feature type="domain" description="HTH araC/xylS-type" evidence="4">
    <location>
        <begin position="195"/>
        <end position="293"/>
    </location>
</feature>
<sequence length="296" mass="34175">MTAHPDKKIEEGFIGQRMIVLPPDVKRQINSNTLISSFYLTAIGYYPKAIYHDRERKQGINEYILLYCTEGEGYVNIVEIEQKLTANSFVIIPKDTAHHYRSSDSLPWSIYWIHFSGNNADALYRRYSEQDAADVQHIPYDKNKIMLFDRVFTILDHGFDETRLEIANIDLLGFIASLVYHKVSDIATSDTDTVSQSISFMKEHLGKKLTINQLADQSALSVSHYSRLFKQRTGSSPIDHFNLLKIQQSCQQLYFTDLSVKEIAATLGFDDQYYFSRLFTKLMGVSPMKYRNAHKR</sequence>
<dbReference type="GO" id="GO:0003700">
    <property type="term" value="F:DNA-binding transcription factor activity"/>
    <property type="evidence" value="ECO:0007669"/>
    <property type="project" value="InterPro"/>
</dbReference>
<dbReference type="InterPro" id="IPR037923">
    <property type="entry name" value="HTH-like"/>
</dbReference>
<accession>A0A929PW00</accession>
<reference evidence="5" key="1">
    <citation type="submission" date="2020-10" db="EMBL/GenBank/DDBJ databases">
        <title>Mucilaginibacter mali sp. nov., isolated from rhizosphere soil of apple orchard.</title>
        <authorList>
            <person name="Lee J.-S."/>
            <person name="Kim H.S."/>
            <person name="Kim J.-S."/>
        </authorList>
    </citation>
    <scope>NUCLEOTIDE SEQUENCE</scope>
    <source>
        <strain evidence="5">KCTC 22746</strain>
    </source>
</reference>
<keyword evidence="2" id="KW-0238">DNA-binding</keyword>
<dbReference type="SMART" id="SM00342">
    <property type="entry name" value="HTH_ARAC"/>
    <property type="match status" value="1"/>
</dbReference>
<keyword evidence="3" id="KW-0804">Transcription</keyword>